<dbReference type="RefSeq" id="WP_152889353.1">
    <property type="nucleotide sequence ID" value="NZ_WHJC01000089.1"/>
</dbReference>
<accession>A0A6I1MJT2</accession>
<comment type="caution">
    <text evidence="3">The sequence shown here is derived from an EMBL/GenBank/DDBJ whole genome shotgun (WGS) entry which is preliminary data.</text>
</comment>
<dbReference type="OrthoDB" id="656505at2"/>
<name>A0A6I1MJT2_9CLOT</name>
<reference evidence="3 4" key="1">
    <citation type="submission" date="2019-10" db="EMBL/GenBank/DDBJ databases">
        <title>The Genome Sequence of Clostridium tarantellae Isolated from Fish Brain.</title>
        <authorList>
            <person name="Bano L."/>
            <person name="Kiel M."/>
            <person name="Sales G."/>
            <person name="Doxey A.C."/>
            <person name="Mansfield M.J."/>
            <person name="Schiavone M."/>
            <person name="Rossetto O."/>
            <person name="Pirazzini M."/>
            <person name="Dobrindt U."/>
            <person name="Montecucco C."/>
        </authorList>
    </citation>
    <scope>NUCLEOTIDE SEQUENCE [LARGE SCALE GENOMIC DNA]</scope>
    <source>
        <strain evidence="3 4">DSM 3997</strain>
    </source>
</reference>
<proteinExistence type="predicted"/>
<gene>
    <name evidence="3" type="ORF">GBZ86_07720</name>
</gene>
<protein>
    <submittedName>
        <fullName evidence="3">DNA repair protein</fullName>
    </submittedName>
</protein>
<dbReference type="EMBL" id="WHJC01000089">
    <property type="protein sequence ID" value="MPQ43645.1"/>
    <property type="molecule type" value="Genomic_DNA"/>
</dbReference>
<dbReference type="InterPro" id="IPR041528">
    <property type="entry name" value="Cas6b_N"/>
</dbReference>
<dbReference type="Pfam" id="PF17955">
    <property type="entry name" value="Cas6b_N"/>
    <property type="match status" value="1"/>
</dbReference>
<evidence type="ECO:0000313" key="3">
    <source>
        <dbReference type="EMBL" id="MPQ43645.1"/>
    </source>
</evidence>
<dbReference type="AlphaFoldDB" id="A0A6I1MJT2"/>
<evidence type="ECO:0000259" key="1">
    <source>
        <dbReference type="Pfam" id="PF17262"/>
    </source>
</evidence>
<organism evidence="3 4">
    <name type="scientific">Clostridium tarantellae</name>
    <dbReference type="NCBI Taxonomy" id="39493"/>
    <lineage>
        <taxon>Bacteria</taxon>
        <taxon>Bacillati</taxon>
        <taxon>Bacillota</taxon>
        <taxon>Clostridia</taxon>
        <taxon>Eubacteriales</taxon>
        <taxon>Clostridiaceae</taxon>
        <taxon>Clostridium</taxon>
    </lineage>
</organism>
<dbReference type="Pfam" id="PF17262">
    <property type="entry name" value="Cas6b_C"/>
    <property type="match status" value="1"/>
</dbReference>
<evidence type="ECO:0000259" key="2">
    <source>
        <dbReference type="Pfam" id="PF17955"/>
    </source>
</evidence>
<feature type="domain" description="Cas6b C-terminal" evidence="1">
    <location>
        <begin position="106"/>
        <end position="216"/>
    </location>
</feature>
<dbReference type="InterPro" id="IPR020209">
    <property type="entry name" value="Cas6b_C"/>
</dbReference>
<keyword evidence="4" id="KW-1185">Reference proteome</keyword>
<evidence type="ECO:0000313" key="4">
    <source>
        <dbReference type="Proteomes" id="UP000430345"/>
    </source>
</evidence>
<feature type="domain" description="Cas6b N-terminal" evidence="2">
    <location>
        <begin position="1"/>
        <end position="101"/>
    </location>
</feature>
<dbReference type="Proteomes" id="UP000430345">
    <property type="component" value="Unassembled WGS sequence"/>
</dbReference>
<sequence>MKLEICTVKFTDLKLTPRYAEKLRGYIGNKYKEIDLLHNHNQNKLIYRYPLVQYKIINSKPIIMGINDGINIVSKIGLKDDELILDGINYETFQKEINKSNFNFGCTEDYLEYEFKTAWIALNQKNISQYNKGSKIQKEEILKKILIGNLIAISKGLKYNVTEEIHAWIDLKEKDVNFKGIKHTAFIGKFKVNFNIPDYLGIGKSVSRGFGTIKKI</sequence>